<keyword evidence="2" id="KW-1185">Reference proteome</keyword>
<proteinExistence type="predicted"/>
<evidence type="ECO:0008006" key="3">
    <source>
        <dbReference type="Google" id="ProtNLM"/>
    </source>
</evidence>
<reference evidence="1 2" key="1">
    <citation type="submission" date="2021-08" db="EMBL/GenBank/DDBJ databases">
        <authorList>
            <person name="Ping M."/>
        </authorList>
    </citation>
    <scope>NUCLEOTIDE SEQUENCE [LARGE SCALE GENOMIC DNA]</scope>
    <source>
        <strain evidence="1 2">MG28</strain>
    </source>
</reference>
<dbReference type="EMBL" id="CP080647">
    <property type="protein sequence ID" value="QYX75918.1"/>
    <property type="molecule type" value="Genomic_DNA"/>
</dbReference>
<protein>
    <recommendedName>
        <fullName evidence="3">Transposase</fullName>
    </recommendedName>
</protein>
<sequence length="54" mass="6049">MSRDGPTAVVRVRRRGTDDLARGGTELLRAYDEVNGFFQVGRREAELHPHGRVA</sequence>
<evidence type="ECO:0000313" key="2">
    <source>
        <dbReference type="Proteomes" id="UP000827138"/>
    </source>
</evidence>
<organism evidence="1 2">
    <name type="scientific">Streptomyces akebiae</name>
    <dbReference type="NCBI Taxonomy" id="2865673"/>
    <lineage>
        <taxon>Bacteria</taxon>
        <taxon>Bacillati</taxon>
        <taxon>Actinomycetota</taxon>
        <taxon>Actinomycetes</taxon>
        <taxon>Kitasatosporales</taxon>
        <taxon>Streptomycetaceae</taxon>
        <taxon>Streptomyces</taxon>
    </lineage>
</organism>
<name>A0ABX8XJY5_9ACTN</name>
<gene>
    <name evidence="1" type="ORF">K1J60_04795</name>
</gene>
<evidence type="ECO:0000313" key="1">
    <source>
        <dbReference type="EMBL" id="QYX75918.1"/>
    </source>
</evidence>
<dbReference type="Proteomes" id="UP000827138">
    <property type="component" value="Chromosome"/>
</dbReference>
<accession>A0ABX8XJY5</accession>
<dbReference type="RefSeq" id="WP_220645067.1">
    <property type="nucleotide sequence ID" value="NZ_CP080647.1"/>
</dbReference>